<dbReference type="PRINTS" id="PR00344">
    <property type="entry name" value="BCTRLSENSOR"/>
</dbReference>
<keyword evidence="19" id="KW-1185">Reference proteome</keyword>
<comment type="caution">
    <text evidence="18">The sequence shown here is derived from an EMBL/GenBank/DDBJ whole genome shotgun (WGS) entry which is preliminary data.</text>
</comment>
<dbReference type="Pfam" id="PF01036">
    <property type="entry name" value="Bac_rhodopsin"/>
    <property type="match status" value="1"/>
</dbReference>
<accession>A0A8J4BVH9</accession>
<evidence type="ECO:0000256" key="12">
    <source>
        <dbReference type="SAM" id="MobiDB-lite"/>
    </source>
</evidence>
<dbReference type="InterPro" id="IPR003661">
    <property type="entry name" value="HisK_dim/P_dom"/>
</dbReference>
<feature type="domain" description="SAM" evidence="14">
    <location>
        <begin position="1314"/>
        <end position="1372"/>
    </location>
</feature>
<dbReference type="FunFam" id="1.10.287.130:FF:000145">
    <property type="entry name" value="Sensory transduction histidine kinase"/>
    <property type="match status" value="1"/>
</dbReference>
<dbReference type="Gene3D" id="1.20.1070.10">
    <property type="entry name" value="Rhodopsin 7-helix transmembrane proteins"/>
    <property type="match status" value="1"/>
</dbReference>
<gene>
    <name evidence="18" type="ORF">Vafri_19822</name>
</gene>
<dbReference type="SMART" id="SM00454">
    <property type="entry name" value="SAM"/>
    <property type="match status" value="1"/>
</dbReference>
<dbReference type="InterPro" id="IPR001660">
    <property type="entry name" value="SAM"/>
</dbReference>
<dbReference type="InterPro" id="IPR001789">
    <property type="entry name" value="Sig_transdc_resp-reg_receiver"/>
</dbReference>
<dbReference type="InterPro" id="IPR013761">
    <property type="entry name" value="SAM/pointed_sf"/>
</dbReference>
<dbReference type="FunFam" id="3.30.565.10:FF:000010">
    <property type="entry name" value="Sensor histidine kinase RcsC"/>
    <property type="match status" value="1"/>
</dbReference>
<feature type="domain" description="Guanylate cyclase" evidence="17">
    <location>
        <begin position="906"/>
        <end position="1034"/>
    </location>
</feature>
<evidence type="ECO:0000256" key="13">
    <source>
        <dbReference type="SAM" id="Phobius"/>
    </source>
</evidence>
<feature type="transmembrane region" description="Helical" evidence="13">
    <location>
        <begin position="163"/>
        <end position="182"/>
    </location>
</feature>
<feature type="transmembrane region" description="Helical" evidence="13">
    <location>
        <begin position="132"/>
        <end position="151"/>
    </location>
</feature>
<dbReference type="PANTHER" id="PTHR43047:SF72">
    <property type="entry name" value="OSMOSENSING HISTIDINE PROTEIN KINASE SLN1"/>
    <property type="match status" value="1"/>
</dbReference>
<dbReference type="SUPFAM" id="SSF47384">
    <property type="entry name" value="Homodimeric domain of signal transducing histidine kinase"/>
    <property type="match status" value="1"/>
</dbReference>
<name>A0A8J4BVH9_9CHLO</name>
<feature type="compositionally biased region" description="Low complexity" evidence="12">
    <location>
        <begin position="1398"/>
        <end position="1413"/>
    </location>
</feature>
<dbReference type="Pfam" id="PF00072">
    <property type="entry name" value="Response_reg"/>
    <property type="match status" value="1"/>
</dbReference>
<evidence type="ECO:0000259" key="14">
    <source>
        <dbReference type="PROSITE" id="PS50105"/>
    </source>
</evidence>
<dbReference type="CDD" id="cd09487">
    <property type="entry name" value="SAM_superfamily"/>
    <property type="match status" value="1"/>
</dbReference>
<dbReference type="PROSITE" id="PS50105">
    <property type="entry name" value="SAM_DOMAIN"/>
    <property type="match status" value="1"/>
</dbReference>
<feature type="compositionally biased region" description="Gly residues" evidence="12">
    <location>
        <begin position="681"/>
        <end position="695"/>
    </location>
</feature>
<feature type="transmembrane region" description="Helical" evidence="13">
    <location>
        <begin position="97"/>
        <end position="120"/>
    </location>
</feature>
<feature type="transmembrane region" description="Helical" evidence="13">
    <location>
        <begin position="260"/>
        <end position="279"/>
    </location>
</feature>
<dbReference type="EC" id="2.7.13.3" evidence="4"/>
<dbReference type="PROSITE" id="PS50110">
    <property type="entry name" value="RESPONSE_REGULATORY"/>
    <property type="match status" value="1"/>
</dbReference>
<dbReference type="Proteomes" id="UP000747399">
    <property type="component" value="Unassembled WGS sequence"/>
</dbReference>
<dbReference type="InterPro" id="IPR036890">
    <property type="entry name" value="HATPase_C_sf"/>
</dbReference>
<feature type="modified residue" description="4-aspartylphosphate" evidence="11">
    <location>
        <position position="793"/>
    </location>
</feature>
<evidence type="ECO:0000256" key="4">
    <source>
        <dbReference type="ARBA" id="ARBA00012438"/>
    </source>
</evidence>
<evidence type="ECO:0000256" key="8">
    <source>
        <dbReference type="ARBA" id="ARBA00022777"/>
    </source>
</evidence>
<evidence type="ECO:0000256" key="2">
    <source>
        <dbReference type="ARBA" id="ARBA00004141"/>
    </source>
</evidence>
<keyword evidence="5 11" id="KW-0597">Phosphoprotein</keyword>
<dbReference type="Pfam" id="PF00512">
    <property type="entry name" value="HisKA"/>
    <property type="match status" value="1"/>
</dbReference>
<dbReference type="SMART" id="SM00388">
    <property type="entry name" value="HisKA"/>
    <property type="match status" value="1"/>
</dbReference>
<evidence type="ECO:0000256" key="1">
    <source>
        <dbReference type="ARBA" id="ARBA00000085"/>
    </source>
</evidence>
<dbReference type="GO" id="GO:0000155">
    <property type="term" value="F:phosphorelay sensor kinase activity"/>
    <property type="evidence" value="ECO:0007669"/>
    <property type="project" value="InterPro"/>
</dbReference>
<dbReference type="CDD" id="cd17574">
    <property type="entry name" value="REC_OmpR"/>
    <property type="match status" value="1"/>
</dbReference>
<feature type="domain" description="Histidine kinase" evidence="15">
    <location>
        <begin position="352"/>
        <end position="570"/>
    </location>
</feature>
<evidence type="ECO:0000256" key="7">
    <source>
        <dbReference type="ARBA" id="ARBA00022692"/>
    </source>
</evidence>
<dbReference type="GO" id="GO:0009190">
    <property type="term" value="P:cyclic nucleotide biosynthetic process"/>
    <property type="evidence" value="ECO:0007669"/>
    <property type="project" value="InterPro"/>
</dbReference>
<dbReference type="SUPFAM" id="SSF55874">
    <property type="entry name" value="ATPase domain of HSP90 chaperone/DNA topoisomerase II/histidine kinase"/>
    <property type="match status" value="1"/>
</dbReference>
<dbReference type="Gene3D" id="1.10.287.130">
    <property type="match status" value="1"/>
</dbReference>
<dbReference type="Gene3D" id="3.30.565.10">
    <property type="entry name" value="Histidine kinase-like ATPase, C-terminal domain"/>
    <property type="match status" value="1"/>
</dbReference>
<dbReference type="Gene3D" id="3.40.50.2300">
    <property type="match status" value="1"/>
</dbReference>
<dbReference type="InterPro" id="IPR004358">
    <property type="entry name" value="Sig_transdc_His_kin-like_C"/>
</dbReference>
<comment type="subcellular location">
    <subcellularLocation>
        <location evidence="2">Membrane</location>
        <topology evidence="2">Multi-pass membrane protein</topology>
    </subcellularLocation>
</comment>
<dbReference type="CDD" id="cd00082">
    <property type="entry name" value="HisKA"/>
    <property type="match status" value="1"/>
</dbReference>
<evidence type="ECO:0000313" key="19">
    <source>
        <dbReference type="Proteomes" id="UP000747399"/>
    </source>
</evidence>
<dbReference type="InterPro" id="IPR029787">
    <property type="entry name" value="Nucleotide_cyclase"/>
</dbReference>
<evidence type="ECO:0000259" key="17">
    <source>
        <dbReference type="PROSITE" id="PS50125"/>
    </source>
</evidence>
<dbReference type="SUPFAM" id="SSF47769">
    <property type="entry name" value="SAM/Pointed domain"/>
    <property type="match status" value="1"/>
</dbReference>
<keyword evidence="7 13" id="KW-0812">Transmembrane</keyword>
<dbReference type="SMART" id="SM00387">
    <property type="entry name" value="HATPase_c"/>
    <property type="match status" value="1"/>
</dbReference>
<feature type="domain" description="Response regulatory" evidence="16">
    <location>
        <begin position="742"/>
        <end position="860"/>
    </location>
</feature>
<dbReference type="GO" id="GO:0009927">
    <property type="term" value="F:histidine phosphotransfer kinase activity"/>
    <property type="evidence" value="ECO:0007669"/>
    <property type="project" value="TreeGrafter"/>
</dbReference>
<evidence type="ECO:0000256" key="5">
    <source>
        <dbReference type="ARBA" id="ARBA00022553"/>
    </source>
</evidence>
<feature type="transmembrane region" description="Helical" evidence="13">
    <location>
        <begin position="194"/>
        <end position="215"/>
    </location>
</feature>
<reference evidence="18" key="1">
    <citation type="journal article" date="2021" name="Proc. Natl. Acad. Sci. U.S.A.">
        <title>Three genomes in the algal genus Volvox reveal the fate of a haploid sex-determining region after a transition to homothallism.</title>
        <authorList>
            <person name="Yamamoto K."/>
            <person name="Hamaji T."/>
            <person name="Kawai-Toyooka H."/>
            <person name="Matsuzaki R."/>
            <person name="Takahashi F."/>
            <person name="Nishimura Y."/>
            <person name="Kawachi M."/>
            <person name="Noguchi H."/>
            <person name="Minakuchi Y."/>
            <person name="Umen J.G."/>
            <person name="Toyoda A."/>
            <person name="Nozaki H."/>
        </authorList>
    </citation>
    <scope>NUCLEOTIDE SEQUENCE</scope>
    <source>
        <strain evidence="18">NIES-3780</strain>
    </source>
</reference>
<dbReference type="SUPFAM" id="SSF81321">
    <property type="entry name" value="Family A G protein-coupled receptor-like"/>
    <property type="match status" value="1"/>
</dbReference>
<dbReference type="CDD" id="cd07302">
    <property type="entry name" value="CHD"/>
    <property type="match status" value="1"/>
</dbReference>
<dbReference type="Pfam" id="PF00211">
    <property type="entry name" value="Guanylate_cyc"/>
    <property type="match status" value="1"/>
</dbReference>
<feature type="region of interest" description="Disordered" evidence="12">
    <location>
        <begin position="1390"/>
        <end position="1441"/>
    </location>
</feature>
<dbReference type="PROSITE" id="PS50125">
    <property type="entry name" value="GUANYLATE_CYCLASE_2"/>
    <property type="match status" value="1"/>
</dbReference>
<dbReference type="Gene3D" id="1.10.150.50">
    <property type="entry name" value="Transcription Factor, Ets-1"/>
    <property type="match status" value="1"/>
</dbReference>
<sequence>MASVTAKPPRAERFSLSMDGGERQESQGSSSKATAIGPHVPSLAVPPRASQSPEHLREAWNTLRLLLSCSCVWITCAFIDAIYTPRDASYIPSRSLIISYQWCMVGYASNLILTLMKVIFETNRSKLKLHMVSCYINTLAATSYAMLWTGFSPIVPDVQSCLYIPQRWMLYCFTAPAIIYILCQISDYTHRMRVWVIMLNVFMLAAGGLGTVPWISWTHKVFWYVMSCVPFPSILVHMWRMVSSAVDETMDPTSKRAIKFIRLFSITTWNLFPFVYFAAIDGALSLEISEPLWAALDWLTKMVYSSSLMEANFFTIAQRREFAVRAIEEANRLATIQQLSTAIERKDDFLSAMSHELRTPLNGIIGLSESLMAGACGQLPEKAVKTVSTVKLSGKRLLQLINDILDAAKMKQGTLVIKHEKVDIKRLVTDVLDLSLPLVRKGVRLVNNVGNVPKIVGDNGRIVQILYNLVGNAAKFTRQGVISITAGVSEDNTKVYVTVSDTGVGIPKEKVPKIFGAFEQADMSTTRRYGGTGLGLHLVKELVKAHCGDITVESEVGVGSSFTIWLPISQDGAVMAMDETDAREQYALDLDQPLRRISEESEEGASYHPAVHRLEDTSDEQDEGGDGVAGDSDNDADGGGGAGLRKRRGAAVNRGAAVRGGHGRGGASVATARSNSDNGANDGGGAGGGSGGAGGRNEVRRSTGGSSSAGGAGTGMENLITVTKTGFKVMKPFYREKYGGCMVLSVDDDPINQMVVENLLSPEGYKVEQAMSGSEALDFLKKTATLPDVILLDIMMPDMSGYEVCQEIRRRYSAVSIPIIMVSAKGHPEHVMKGLEAGSVDYVKKPFHRQELLSRIRAQVRNREIFEAEMESRKVTEMLKRILPLSVIQRLQQGQSMIADAHDEVTVLFADVAGWLSNQSLSSRNTTDVVLVLNEMYGAFEKLLLKYQVFRVEHTGESYLVVSGHDGTGDHINRVLSMAVDMLSAVQQLTFPGGEALTIRIGVHTGPAYAGVVGIDNPRYCVFGDTVSVANALEAKGFDNAIHCSNAIYAAVRSKERDRGSAKFIPGRKSMATGSAVMDTFIFKAGSWEAAMKQLEEEEREKEVLERESKQAEEAGSKDVEKEGDKEDMEQAKARAEALEAQVVTLETERDAAEVRAQAEAAEKRLAVEKLAVEKAEKTAARAQVDLLRNRAEAAEAERQKLKESMASYERLLAEAREAVAAAAAHSATNGSRGGGGTVGQPLVSFHHPHGAAAAAAAATATATAERDLLFSPEGSVAPSDFFSASVAGSIARGPGSVVAGQVSQSFWSMTYPIEMFLRDIGLPQYVERMRSQEVTPLVLASMKEKELEALGVETLGARRRIVEAARQYAVKVKSTAKMVAMYRDGQTLGGGAPGLPPLSTTTSQPPHATGGLLPPGPPGLRPLLARETSGAEAAGPASGTGGMYGLVGTVQQVIDLLQ</sequence>
<dbReference type="PROSITE" id="PS50109">
    <property type="entry name" value="HIS_KIN"/>
    <property type="match status" value="1"/>
</dbReference>
<evidence type="ECO:0000259" key="16">
    <source>
        <dbReference type="PROSITE" id="PS50110"/>
    </source>
</evidence>
<dbReference type="Pfam" id="PF02518">
    <property type="entry name" value="HATPase_c"/>
    <property type="match status" value="1"/>
</dbReference>
<feature type="region of interest" description="Disordered" evidence="12">
    <location>
        <begin position="598"/>
        <end position="715"/>
    </location>
</feature>
<dbReference type="FunFam" id="3.30.70.1230:FF:000134">
    <property type="entry name" value="Predicted protein"/>
    <property type="match status" value="1"/>
</dbReference>
<evidence type="ECO:0000256" key="9">
    <source>
        <dbReference type="ARBA" id="ARBA00022989"/>
    </source>
</evidence>
<dbReference type="SUPFAM" id="SSF55073">
    <property type="entry name" value="Nucleotide cyclase"/>
    <property type="match status" value="1"/>
</dbReference>
<dbReference type="InterPro" id="IPR003594">
    <property type="entry name" value="HATPase_dom"/>
</dbReference>
<feature type="transmembrane region" description="Helical" evidence="13">
    <location>
        <begin position="65"/>
        <end position="85"/>
    </location>
</feature>
<dbReference type="GO" id="GO:0005886">
    <property type="term" value="C:plasma membrane"/>
    <property type="evidence" value="ECO:0007669"/>
    <property type="project" value="TreeGrafter"/>
</dbReference>
<feature type="compositionally biased region" description="Low complexity" evidence="12">
    <location>
        <begin position="667"/>
        <end position="680"/>
    </location>
</feature>
<organism evidence="18 19">
    <name type="scientific">Volvox africanus</name>
    <dbReference type="NCBI Taxonomy" id="51714"/>
    <lineage>
        <taxon>Eukaryota</taxon>
        <taxon>Viridiplantae</taxon>
        <taxon>Chlorophyta</taxon>
        <taxon>core chlorophytes</taxon>
        <taxon>Chlorophyceae</taxon>
        <taxon>CS clade</taxon>
        <taxon>Chlamydomonadales</taxon>
        <taxon>Volvocaceae</taxon>
        <taxon>Volvox</taxon>
    </lineage>
</organism>
<feature type="transmembrane region" description="Helical" evidence="13">
    <location>
        <begin position="221"/>
        <end position="239"/>
    </location>
</feature>
<evidence type="ECO:0000259" key="15">
    <source>
        <dbReference type="PROSITE" id="PS50109"/>
    </source>
</evidence>
<dbReference type="InterPro" id="IPR011006">
    <property type="entry name" value="CheY-like_superfamily"/>
</dbReference>
<dbReference type="Pfam" id="PF07647">
    <property type="entry name" value="SAM_2"/>
    <property type="match status" value="1"/>
</dbReference>
<keyword evidence="8" id="KW-0418">Kinase</keyword>
<dbReference type="SMART" id="SM00044">
    <property type="entry name" value="CYCc"/>
    <property type="match status" value="1"/>
</dbReference>
<proteinExistence type="inferred from homology"/>
<comment type="similarity">
    <text evidence="3">Belongs to the archaeal/bacterial/fungal opsin family.</text>
</comment>
<evidence type="ECO:0000256" key="6">
    <source>
        <dbReference type="ARBA" id="ARBA00022679"/>
    </source>
</evidence>
<comment type="catalytic activity">
    <reaction evidence="1">
        <text>ATP + protein L-histidine = ADP + protein N-phospho-L-histidine.</text>
        <dbReference type="EC" id="2.7.13.3"/>
    </reaction>
</comment>
<dbReference type="PANTHER" id="PTHR43047">
    <property type="entry name" value="TWO-COMPONENT HISTIDINE PROTEIN KINASE"/>
    <property type="match status" value="1"/>
</dbReference>
<evidence type="ECO:0000256" key="3">
    <source>
        <dbReference type="ARBA" id="ARBA00008130"/>
    </source>
</evidence>
<protein>
    <recommendedName>
        <fullName evidence="4">histidine kinase</fullName>
        <ecNumber evidence="4">2.7.13.3</ecNumber>
    </recommendedName>
</protein>
<dbReference type="Gene3D" id="3.30.70.1230">
    <property type="entry name" value="Nucleotide cyclase"/>
    <property type="match status" value="1"/>
</dbReference>
<dbReference type="CDD" id="cd16922">
    <property type="entry name" value="HATPase_EvgS-ArcB-TorS-like"/>
    <property type="match status" value="1"/>
</dbReference>
<dbReference type="SMART" id="SM01021">
    <property type="entry name" value="Bac_rhodopsin"/>
    <property type="match status" value="1"/>
</dbReference>
<keyword evidence="10 13" id="KW-0472">Membrane</keyword>
<dbReference type="InterPro" id="IPR001054">
    <property type="entry name" value="A/G_cyclase"/>
</dbReference>
<keyword evidence="9 13" id="KW-1133">Transmembrane helix</keyword>
<dbReference type="InterPro" id="IPR036097">
    <property type="entry name" value="HisK_dim/P_sf"/>
</dbReference>
<feature type="region of interest" description="Disordered" evidence="12">
    <location>
        <begin position="1"/>
        <end position="35"/>
    </location>
</feature>
<feature type="compositionally biased region" description="Basic and acidic residues" evidence="12">
    <location>
        <begin position="1101"/>
        <end position="1133"/>
    </location>
</feature>
<dbReference type="InterPro" id="IPR005467">
    <property type="entry name" value="His_kinase_dom"/>
</dbReference>
<dbReference type="SUPFAM" id="SSF52172">
    <property type="entry name" value="CheY-like"/>
    <property type="match status" value="1"/>
</dbReference>
<evidence type="ECO:0000256" key="10">
    <source>
        <dbReference type="ARBA" id="ARBA00023136"/>
    </source>
</evidence>
<dbReference type="InterPro" id="IPR001425">
    <property type="entry name" value="Arc/bac/fun_rhodopsins"/>
</dbReference>
<evidence type="ECO:0000256" key="11">
    <source>
        <dbReference type="PROSITE-ProRule" id="PRU00169"/>
    </source>
</evidence>
<keyword evidence="6" id="KW-0808">Transferase</keyword>
<evidence type="ECO:0000313" key="18">
    <source>
        <dbReference type="EMBL" id="GIL66214.1"/>
    </source>
</evidence>
<dbReference type="EMBL" id="BNCO01000082">
    <property type="protein sequence ID" value="GIL66214.1"/>
    <property type="molecule type" value="Genomic_DNA"/>
</dbReference>
<feature type="region of interest" description="Disordered" evidence="12">
    <location>
        <begin position="1100"/>
        <end position="1133"/>
    </location>
</feature>
<dbReference type="SMART" id="SM00448">
    <property type="entry name" value="REC"/>
    <property type="match status" value="1"/>
</dbReference>